<dbReference type="Proteomes" id="UP000221734">
    <property type="component" value="Chromosome Kuenenia_stuttgartiensis_MBR1"/>
</dbReference>
<name>A0A2C9CJC9_KUEST</name>
<dbReference type="EMBL" id="CP049055">
    <property type="protein sequence ID" value="QII13127.1"/>
    <property type="molecule type" value="Genomic_DNA"/>
</dbReference>
<proteinExistence type="predicted"/>
<reference evidence="3" key="2">
    <citation type="submission" date="2017-10" db="EMBL/GenBank/DDBJ databases">
        <authorList>
            <person name="Banno H."/>
            <person name="Chua N.-H."/>
        </authorList>
    </citation>
    <scope>NUCLEOTIDE SEQUENCE [LARGE SCALE GENOMIC DNA]</scope>
    <source>
        <strain evidence="3">Kuenenia_mbr1_ru-nijmegen</strain>
    </source>
</reference>
<feature type="compositionally biased region" description="Basic and acidic residues" evidence="1">
    <location>
        <begin position="10"/>
        <end position="21"/>
    </location>
</feature>
<accession>A0A2C9CJC9</accession>
<evidence type="ECO:0000313" key="3">
    <source>
        <dbReference type="EMBL" id="SOH05790.1"/>
    </source>
</evidence>
<gene>
    <name evidence="3" type="primary">atoS_2</name>
    <name evidence="2" type="ORF">KsCSTR_37480</name>
    <name evidence="3" type="ORF">KSMBR1_3313</name>
</gene>
<evidence type="ECO:0000313" key="2">
    <source>
        <dbReference type="EMBL" id="QII13127.1"/>
    </source>
</evidence>
<organism evidence="3 4">
    <name type="scientific">Kuenenia stuttgartiensis</name>
    <dbReference type="NCBI Taxonomy" id="174633"/>
    <lineage>
        <taxon>Bacteria</taxon>
        <taxon>Pseudomonadati</taxon>
        <taxon>Planctomycetota</taxon>
        <taxon>Candidatus Brocadiia</taxon>
        <taxon>Candidatus Brocadiales</taxon>
        <taxon>Candidatus Brocadiaceae</taxon>
        <taxon>Candidatus Kuenenia</taxon>
    </lineage>
</organism>
<reference evidence="2 5" key="3">
    <citation type="submission" date="2020-02" db="EMBL/GenBank/DDBJ databases">
        <title>Newly sequenced genome of strain CSTR1 showed variability in Candidatus Kuenenia stuttgartiensis genomes.</title>
        <authorList>
            <person name="Ding C."/>
            <person name="Adrian L."/>
        </authorList>
    </citation>
    <scope>NUCLEOTIDE SEQUENCE [LARGE SCALE GENOMIC DNA]</scope>
    <source>
        <strain evidence="2 5">CSTR1</strain>
    </source>
</reference>
<reference evidence="4" key="1">
    <citation type="submission" date="2017-10" db="EMBL/GenBank/DDBJ databases">
        <authorList>
            <person name="Frank J."/>
        </authorList>
    </citation>
    <scope>NUCLEOTIDE SEQUENCE [LARGE SCALE GENOMIC DNA]</scope>
</reference>
<feature type="region of interest" description="Disordered" evidence="1">
    <location>
        <begin position="1"/>
        <end position="30"/>
    </location>
</feature>
<sequence>MHYTRASEMGNKETCERRMLKGDQSFNAQP</sequence>
<evidence type="ECO:0000313" key="5">
    <source>
        <dbReference type="Proteomes" id="UP000501926"/>
    </source>
</evidence>
<dbReference type="AlphaFoldDB" id="A0A2C9CJC9"/>
<dbReference type="Proteomes" id="UP000501926">
    <property type="component" value="Chromosome"/>
</dbReference>
<evidence type="ECO:0000256" key="1">
    <source>
        <dbReference type="SAM" id="MobiDB-lite"/>
    </source>
</evidence>
<protein>
    <submittedName>
        <fullName evidence="3">Uncharacterized protein</fullName>
    </submittedName>
</protein>
<dbReference type="EMBL" id="LT934425">
    <property type="protein sequence ID" value="SOH05790.1"/>
    <property type="molecule type" value="Genomic_DNA"/>
</dbReference>
<dbReference type="KEGG" id="kst:KSMBR1_3313"/>
<evidence type="ECO:0000313" key="4">
    <source>
        <dbReference type="Proteomes" id="UP000221734"/>
    </source>
</evidence>
<keyword evidence="4" id="KW-1185">Reference proteome</keyword>